<evidence type="ECO:0000313" key="7">
    <source>
        <dbReference type="Proteomes" id="UP001370758"/>
    </source>
</evidence>
<feature type="repeat" description="WD" evidence="3">
    <location>
        <begin position="849"/>
        <end position="879"/>
    </location>
</feature>
<keyword evidence="1 3" id="KW-0853">WD repeat</keyword>
<feature type="repeat" description="WD" evidence="3">
    <location>
        <begin position="1048"/>
        <end position="1080"/>
    </location>
</feature>
<feature type="repeat" description="WD" evidence="3">
    <location>
        <begin position="1215"/>
        <end position="1255"/>
    </location>
</feature>
<feature type="repeat" description="WD" evidence="3">
    <location>
        <begin position="1383"/>
        <end position="1423"/>
    </location>
</feature>
<feature type="repeat" description="WD" evidence="3">
    <location>
        <begin position="880"/>
        <end position="921"/>
    </location>
</feature>
<name>A0AAV9WIT0_9PEZI</name>
<evidence type="ECO:0000256" key="2">
    <source>
        <dbReference type="ARBA" id="ARBA00022737"/>
    </source>
</evidence>
<feature type="repeat" description="WD" evidence="3">
    <location>
        <begin position="1424"/>
        <end position="1465"/>
    </location>
</feature>
<comment type="caution">
    <text evidence="6">The sequence shown here is derived from an EMBL/GenBank/DDBJ whole genome shotgun (WGS) entry which is preliminary data.</text>
</comment>
<feature type="coiled-coil region" evidence="4">
    <location>
        <begin position="77"/>
        <end position="104"/>
    </location>
</feature>
<keyword evidence="4" id="KW-0175">Coiled coil</keyword>
<protein>
    <recommendedName>
        <fullName evidence="5">NACHT domain-containing protein</fullName>
    </recommendedName>
</protein>
<evidence type="ECO:0000256" key="1">
    <source>
        <dbReference type="ARBA" id="ARBA00022574"/>
    </source>
</evidence>
<reference evidence="6 7" key="1">
    <citation type="submission" date="2023-08" db="EMBL/GenBank/DDBJ databases">
        <authorList>
            <person name="Palmer J.M."/>
        </authorList>
    </citation>
    <scope>NUCLEOTIDE SEQUENCE [LARGE SCALE GENOMIC DNA]</scope>
    <source>
        <strain evidence="6 7">TWF481</strain>
    </source>
</reference>
<keyword evidence="2" id="KW-0677">Repeat</keyword>
<feature type="repeat" description="WD" evidence="3">
    <location>
        <begin position="1173"/>
        <end position="1214"/>
    </location>
</feature>
<dbReference type="PANTHER" id="PTHR44129">
    <property type="entry name" value="WD REPEAT-CONTAINING PROTEIN POP1"/>
    <property type="match status" value="1"/>
</dbReference>
<feature type="domain" description="NACHT" evidence="5">
    <location>
        <begin position="208"/>
        <end position="352"/>
    </location>
</feature>
<feature type="repeat" description="WD" evidence="3">
    <location>
        <begin position="1256"/>
        <end position="1298"/>
    </location>
</feature>
<dbReference type="InterPro" id="IPR007111">
    <property type="entry name" value="NACHT_NTPase"/>
</dbReference>
<dbReference type="PROSITE" id="PS50082">
    <property type="entry name" value="WD_REPEATS_2"/>
    <property type="match status" value="16"/>
</dbReference>
<dbReference type="SUPFAM" id="SSF50978">
    <property type="entry name" value="WD40 repeat-like"/>
    <property type="match status" value="1"/>
</dbReference>
<feature type="repeat" description="WD" evidence="3">
    <location>
        <begin position="964"/>
        <end position="1005"/>
    </location>
</feature>
<dbReference type="Pfam" id="PF00400">
    <property type="entry name" value="WD40"/>
    <property type="match status" value="16"/>
</dbReference>
<evidence type="ECO:0000256" key="4">
    <source>
        <dbReference type="SAM" id="Coils"/>
    </source>
</evidence>
<dbReference type="SUPFAM" id="SSF52540">
    <property type="entry name" value="P-loop containing nucleoside triphosphate hydrolases"/>
    <property type="match status" value="1"/>
</dbReference>
<feature type="repeat" description="WD" evidence="3">
    <location>
        <begin position="1090"/>
        <end position="1131"/>
    </location>
</feature>
<dbReference type="PRINTS" id="PR00320">
    <property type="entry name" value="GPROTEINBRPT"/>
</dbReference>
<dbReference type="InterPro" id="IPR036322">
    <property type="entry name" value="WD40_repeat_dom_sf"/>
</dbReference>
<dbReference type="Gene3D" id="2.130.10.10">
    <property type="entry name" value="YVTN repeat-like/Quinoprotein amine dehydrogenase"/>
    <property type="match status" value="7"/>
</dbReference>
<dbReference type="InterPro" id="IPR027417">
    <property type="entry name" value="P-loop_NTPase"/>
</dbReference>
<dbReference type="InterPro" id="IPR015943">
    <property type="entry name" value="WD40/YVTN_repeat-like_dom_sf"/>
</dbReference>
<feature type="repeat" description="WD" evidence="3">
    <location>
        <begin position="1132"/>
        <end position="1172"/>
    </location>
</feature>
<feature type="repeat" description="WD" evidence="3">
    <location>
        <begin position="922"/>
        <end position="963"/>
    </location>
</feature>
<dbReference type="Proteomes" id="UP001370758">
    <property type="component" value="Unassembled WGS sequence"/>
</dbReference>
<dbReference type="InterPro" id="IPR001680">
    <property type="entry name" value="WD40_rpt"/>
</dbReference>
<dbReference type="PROSITE" id="PS50294">
    <property type="entry name" value="WD_REPEATS_REGION"/>
    <property type="match status" value="13"/>
</dbReference>
<feature type="repeat" description="WD" evidence="3">
    <location>
        <begin position="797"/>
        <end position="838"/>
    </location>
</feature>
<organism evidence="6 7">
    <name type="scientific">Arthrobotrys musiformis</name>
    <dbReference type="NCBI Taxonomy" id="47236"/>
    <lineage>
        <taxon>Eukaryota</taxon>
        <taxon>Fungi</taxon>
        <taxon>Dikarya</taxon>
        <taxon>Ascomycota</taxon>
        <taxon>Pezizomycotina</taxon>
        <taxon>Orbiliomycetes</taxon>
        <taxon>Orbiliales</taxon>
        <taxon>Orbiliaceae</taxon>
        <taxon>Arthrobotrys</taxon>
    </lineage>
</organism>
<dbReference type="PROSITE" id="PS50837">
    <property type="entry name" value="NACHT"/>
    <property type="match status" value="1"/>
</dbReference>
<dbReference type="Gene3D" id="3.40.50.300">
    <property type="entry name" value="P-loop containing nucleotide triphosphate hydrolases"/>
    <property type="match status" value="1"/>
</dbReference>
<dbReference type="SUPFAM" id="SSF50998">
    <property type="entry name" value="Quinoprotein alcohol dehydrogenase-like"/>
    <property type="match status" value="2"/>
</dbReference>
<sequence length="1560" mass="171258">MEVIGGASSVIALVEVAAKIGSFCAEYIKDVRSAKDDAKRIMEEAEIFSSLLIKVEKILTGPFGAKLKASQALEGTLRDSKKVLESLKSNLEQGLREDEKLKKANFLKKMAKGLKSEALKWPFKKKDVEEIVGNLRALEQTITLALQIDNLSMVALRDMQVNLEKLTPVKQAMFGSSDDQEEPQCLPQTRTEVLEAIKEWVAGPRDRCIFWLRGMAGTGKSTIARTVAQYLESNHQLGASFFFKRSEASRSNASKFFPTLAYGLTQHIPLLVQHISTAIEDNPDISEKSFKDQFEKLIFKPLSSIDLAPTAVVVIDALDECESANQIPLILGFLGRLSELTVDLRIFVTSRPEFAPLTGFQNLLKANTYYHDLTLHDVEREKVRSDIRCFLEHEFAKIRSKRSEEVPECWPENETMQQLVEIAEPLFISAATICRFIDDENSSLAKNLDTILTASYKMPGVYQIYLMIFEQMLASLSGMVGNSRKIIIEEVGKVISTVVILEYPLSRRSLSELIGIKEDTIWRRLKAFHSILRIPTDPDLPISTFHLSFRDFLLDPDPEQKSRNPFSVNEAEVHGRIAGECVALLSKRLGKDICNLGSPGAFKSDIDPGIVQQIIPADVGYACQYWVHHLKNSQHVIKDNGPVHKFLQEHLLHWLEATSLLGISENNIRLIKDLQSIVSNENRGSKLSELLWDIERFIRFNRSIIAKAPLQVYFSALIFSPERSIVRTTFSPSHLSWARKVPKVRKSWDALLQTLEEHTDMVSAIAFSPDSKVLASASYDKTVRLWDAVTGAPLQELEKHEGLVFAIAFSPDGKVLASASNDKVIRLWDAASGVLLQALEGHINRVCPAFSPNSKVLASVSQDKTVRLWSAASGAPLQILKGHTDEIWAIAFSPDGKVLASASGDKTVRLWDAASGASLQRLEEHTDMVIAIAFSPDGKVLASASYDKTVRLWDAATGVLLQILKGHTDEIWAIAFSPDGKVLASASRDKIVRLWDAASGASLQILKGHTDGIWAIAFSPNSKILASASGDKTVRLWDAASGAPLQILKGHTRWIWALEFSPDGKILASGSEDGTIRLWDAAIETPRQALEGHTNKISAITFSPDGKVLASVSDDKTVGLWDAVTGVLLQTLEGHKNTISVIAFSSDSKILVSVSENIVRLWNAATGAPLQTLEGHTDTVYAVTFSPDNKVLASVSYRETVRLWNAATGAPLQTLEGRTNEVSAVIFSPDGKILVSVSENIVRLWNATTGAPPQTLKGHTGWVSAIIFSPDSKVLASASKSDETVRLWDAVTGAPLQTLKDSWLGRPSAITFSPDGKVLASVSWWAAKLWDAVTGAPLQTLEGHTDAVSSIVFSPDGKILASGSEDGTVRLWDAATGVLLQILKGYTYGIWAIAFSPDGKVLASASYKVVRLWDAATGAPLQTLEGHTDTVSSIVFSPDGKILASGSEDGTVRLWDAATGAPLQIFTTRRRPDRLFFSKIGHCINADQQLFAYQPETHLLASSEVGQREIIFVEGNWLNRGEKRLIWLPHSHRASCSAIYGNLVVLGHASGGVSFIEFRI</sequence>
<dbReference type="CDD" id="cd00200">
    <property type="entry name" value="WD40"/>
    <property type="match status" value="3"/>
</dbReference>
<evidence type="ECO:0000313" key="6">
    <source>
        <dbReference type="EMBL" id="KAK6508757.1"/>
    </source>
</evidence>
<evidence type="ECO:0000259" key="5">
    <source>
        <dbReference type="PROSITE" id="PS50837"/>
    </source>
</evidence>
<dbReference type="Pfam" id="PF24883">
    <property type="entry name" value="NPHP3_N"/>
    <property type="match status" value="1"/>
</dbReference>
<proteinExistence type="predicted"/>
<feature type="repeat" description="WD" evidence="3">
    <location>
        <begin position="1341"/>
        <end position="1382"/>
    </location>
</feature>
<dbReference type="InterPro" id="IPR011047">
    <property type="entry name" value="Quinoprotein_ADH-like_sf"/>
</dbReference>
<keyword evidence="7" id="KW-1185">Reference proteome</keyword>
<feature type="repeat" description="WD" evidence="3">
    <location>
        <begin position="1006"/>
        <end position="1047"/>
    </location>
</feature>
<accession>A0AAV9WIT0</accession>
<dbReference type="SMART" id="SM00320">
    <property type="entry name" value="WD40"/>
    <property type="match status" value="17"/>
</dbReference>
<dbReference type="InterPro" id="IPR050349">
    <property type="entry name" value="WD_LIS1/nudF_dynein_reg"/>
</dbReference>
<dbReference type="EMBL" id="JAVHJL010000002">
    <property type="protein sequence ID" value="KAK6508757.1"/>
    <property type="molecule type" value="Genomic_DNA"/>
</dbReference>
<gene>
    <name evidence="6" type="ORF">TWF481_003527</name>
</gene>
<dbReference type="GO" id="GO:0035097">
    <property type="term" value="C:histone methyltransferase complex"/>
    <property type="evidence" value="ECO:0007669"/>
    <property type="project" value="UniProtKB-ARBA"/>
</dbReference>
<dbReference type="InterPro" id="IPR019775">
    <property type="entry name" value="WD40_repeat_CS"/>
</dbReference>
<feature type="repeat" description="WD" evidence="3">
    <location>
        <begin position="755"/>
        <end position="796"/>
    </location>
</feature>
<dbReference type="InterPro" id="IPR056884">
    <property type="entry name" value="NPHP3-like_N"/>
</dbReference>
<dbReference type="PROSITE" id="PS00678">
    <property type="entry name" value="WD_REPEATS_1"/>
    <property type="match status" value="7"/>
</dbReference>
<dbReference type="InterPro" id="IPR020472">
    <property type="entry name" value="WD40_PAC1"/>
</dbReference>
<dbReference type="FunFam" id="2.130.10.10:FF:000228">
    <property type="entry name" value="COMPASS-like H3K4 histone methylase component WDR5A"/>
    <property type="match status" value="1"/>
</dbReference>
<evidence type="ECO:0000256" key="3">
    <source>
        <dbReference type="PROSITE-ProRule" id="PRU00221"/>
    </source>
</evidence>